<sequence>MMMVDLSSFSDQKFDAKKWINAACLSRHPQDPLDKHLVDLEMKLQMVSEEIAASLEEQSAAALLRVPRATRDVIRLRDDALSLRSSLSAILLKLKKTERNCIYMRKVKNPLKEYK</sequence>
<dbReference type="EMBL" id="JACEIK010085265">
    <property type="protein sequence ID" value="MCE5167355.1"/>
    <property type="molecule type" value="Genomic_DNA"/>
</dbReference>
<dbReference type="InterPro" id="IPR019335">
    <property type="entry name" value="COG7"/>
</dbReference>
<proteinExistence type="inferred from homology"/>
<gene>
    <name evidence="9" type="primary">COG7_3</name>
    <name evidence="9" type="ORF">HAX54_049776</name>
</gene>
<dbReference type="PANTHER" id="PTHR21443">
    <property type="entry name" value="CONSERVED OLIGOMERIC GOLGI COMPLEX COMPONENT 7"/>
    <property type="match status" value="1"/>
</dbReference>
<keyword evidence="5" id="KW-0653">Protein transport</keyword>
<evidence type="ECO:0000256" key="4">
    <source>
        <dbReference type="ARBA" id="ARBA00022448"/>
    </source>
</evidence>
<accession>A0ABS8YA37</accession>
<evidence type="ECO:0000256" key="5">
    <source>
        <dbReference type="ARBA" id="ARBA00022927"/>
    </source>
</evidence>
<organism evidence="9 10">
    <name type="scientific">Datura stramonium</name>
    <name type="common">Jimsonweed</name>
    <name type="synonym">Common thornapple</name>
    <dbReference type="NCBI Taxonomy" id="4076"/>
    <lineage>
        <taxon>Eukaryota</taxon>
        <taxon>Viridiplantae</taxon>
        <taxon>Streptophyta</taxon>
        <taxon>Embryophyta</taxon>
        <taxon>Tracheophyta</taxon>
        <taxon>Spermatophyta</taxon>
        <taxon>Magnoliopsida</taxon>
        <taxon>eudicotyledons</taxon>
        <taxon>Gunneridae</taxon>
        <taxon>Pentapetalae</taxon>
        <taxon>asterids</taxon>
        <taxon>lamiids</taxon>
        <taxon>Solanales</taxon>
        <taxon>Solanaceae</taxon>
        <taxon>Solanoideae</taxon>
        <taxon>Datureae</taxon>
        <taxon>Datura</taxon>
    </lineage>
</organism>
<dbReference type="Pfam" id="PF10191">
    <property type="entry name" value="COG7"/>
    <property type="match status" value="1"/>
</dbReference>
<dbReference type="Proteomes" id="UP000823775">
    <property type="component" value="Unassembled WGS sequence"/>
</dbReference>
<keyword evidence="10" id="KW-1185">Reference proteome</keyword>
<evidence type="ECO:0000256" key="6">
    <source>
        <dbReference type="ARBA" id="ARBA00023034"/>
    </source>
</evidence>
<name>A0ABS8YA37_DATST</name>
<evidence type="ECO:0000256" key="7">
    <source>
        <dbReference type="ARBA" id="ARBA00023136"/>
    </source>
</evidence>
<evidence type="ECO:0000256" key="1">
    <source>
        <dbReference type="ARBA" id="ARBA00004395"/>
    </source>
</evidence>
<keyword evidence="7" id="KW-0472">Membrane</keyword>
<comment type="subcellular location">
    <subcellularLocation>
        <location evidence="1">Golgi apparatus membrane</location>
        <topology evidence="1">Peripheral membrane protein</topology>
    </subcellularLocation>
</comment>
<evidence type="ECO:0000256" key="2">
    <source>
        <dbReference type="ARBA" id="ARBA00005831"/>
    </source>
</evidence>
<keyword evidence="4" id="KW-0813">Transport</keyword>
<evidence type="ECO:0000313" key="10">
    <source>
        <dbReference type="Proteomes" id="UP000823775"/>
    </source>
</evidence>
<evidence type="ECO:0000256" key="8">
    <source>
        <dbReference type="ARBA" id="ARBA00031345"/>
    </source>
</evidence>
<comment type="caution">
    <text evidence="9">The sequence shown here is derived from an EMBL/GenBank/DDBJ whole genome shotgun (WGS) entry which is preliminary data.</text>
</comment>
<dbReference type="PANTHER" id="PTHR21443:SF0">
    <property type="entry name" value="CONSERVED OLIGOMERIC GOLGI COMPLEX SUBUNIT 7"/>
    <property type="match status" value="1"/>
</dbReference>
<reference evidence="9 10" key="1">
    <citation type="journal article" date="2021" name="BMC Genomics">
        <title>Datura genome reveals duplications of psychoactive alkaloid biosynthetic genes and high mutation rate following tissue culture.</title>
        <authorList>
            <person name="Rajewski A."/>
            <person name="Carter-House D."/>
            <person name="Stajich J."/>
            <person name="Litt A."/>
        </authorList>
    </citation>
    <scope>NUCLEOTIDE SEQUENCE [LARGE SCALE GENOMIC DNA]</scope>
    <source>
        <strain evidence="9">AR-01</strain>
    </source>
</reference>
<evidence type="ECO:0000313" key="9">
    <source>
        <dbReference type="EMBL" id="MCE5167355.1"/>
    </source>
</evidence>
<protein>
    <recommendedName>
        <fullName evidence="3">Conserved oligomeric Golgi complex subunit 7</fullName>
    </recommendedName>
    <alternativeName>
        <fullName evidence="8">Component of oligomeric Golgi complex 7</fullName>
    </alternativeName>
</protein>
<evidence type="ECO:0000256" key="3">
    <source>
        <dbReference type="ARBA" id="ARBA00020984"/>
    </source>
</evidence>
<comment type="similarity">
    <text evidence="2">Belongs to the COG7 family.</text>
</comment>
<keyword evidence="6" id="KW-0333">Golgi apparatus</keyword>